<keyword evidence="2" id="KW-0812">Transmembrane</keyword>
<accession>M5ABW2</accession>
<feature type="transmembrane region" description="Helical" evidence="2">
    <location>
        <begin position="256"/>
        <end position="276"/>
    </location>
</feature>
<dbReference type="NCBIfam" id="TIGR00792">
    <property type="entry name" value="gph"/>
    <property type="match status" value="1"/>
</dbReference>
<evidence type="ECO:0000313" key="4">
    <source>
        <dbReference type="Proteomes" id="UP000012042"/>
    </source>
</evidence>
<feature type="transmembrane region" description="Helical" evidence="2">
    <location>
        <begin position="344"/>
        <end position="363"/>
    </location>
</feature>
<reference evidence="3 4" key="1">
    <citation type="journal article" date="2013" name="PLoS ONE">
        <title>Genomic Analysis by Deep Sequencing of the Probiotic Lactobacillus brevis KB290 Harboring Nine Plasmids Reveals Genomic Stability.</title>
        <authorList>
            <person name="Fukao M."/>
            <person name="Oshima K."/>
            <person name="Morita H."/>
            <person name="Toh H."/>
            <person name="Suda W."/>
            <person name="Kim S.W."/>
            <person name="Suzuki S."/>
            <person name="Yakabe T."/>
            <person name="Hattori M."/>
            <person name="Yajima N."/>
        </authorList>
    </citation>
    <scope>NUCLEOTIDE SEQUENCE [LARGE SCALE GENOMIC DNA]</scope>
    <source>
        <strain evidence="3 4">KB290</strain>
    </source>
</reference>
<feature type="transmembrane region" description="Helical" evidence="2">
    <location>
        <begin position="399"/>
        <end position="422"/>
    </location>
</feature>
<dbReference type="PANTHER" id="PTHR11328">
    <property type="entry name" value="MAJOR FACILITATOR SUPERFAMILY DOMAIN-CONTAINING PROTEIN"/>
    <property type="match status" value="1"/>
</dbReference>
<dbReference type="GO" id="GO:0005886">
    <property type="term" value="C:plasma membrane"/>
    <property type="evidence" value="ECO:0007669"/>
    <property type="project" value="TreeGrafter"/>
</dbReference>
<evidence type="ECO:0000256" key="1">
    <source>
        <dbReference type="ARBA" id="ARBA00022597"/>
    </source>
</evidence>
<keyword evidence="2" id="KW-1133">Transmembrane helix</keyword>
<dbReference type="InterPro" id="IPR001927">
    <property type="entry name" value="Na/Gal_symport"/>
</dbReference>
<dbReference type="Pfam" id="PF13347">
    <property type="entry name" value="MFS_2"/>
    <property type="match status" value="1"/>
</dbReference>
<dbReference type="Gene3D" id="1.20.1250.20">
    <property type="entry name" value="MFS general substrate transporter like domains"/>
    <property type="match status" value="1"/>
</dbReference>
<gene>
    <name evidence="3" type="ORF">LVISKB_0147</name>
</gene>
<dbReference type="Proteomes" id="UP000012042">
    <property type="component" value="Chromosome"/>
</dbReference>
<feature type="transmembrane region" description="Helical" evidence="2">
    <location>
        <begin position="375"/>
        <end position="393"/>
    </location>
</feature>
<dbReference type="GO" id="GO:0006814">
    <property type="term" value="P:sodium ion transport"/>
    <property type="evidence" value="ECO:0007669"/>
    <property type="project" value="InterPro"/>
</dbReference>
<feature type="transmembrane region" description="Helical" evidence="2">
    <location>
        <begin position="180"/>
        <end position="203"/>
    </location>
</feature>
<evidence type="ECO:0000256" key="2">
    <source>
        <dbReference type="SAM" id="Phobius"/>
    </source>
</evidence>
<sequence>MVVHGVLRLISDADGLHIVIFVTVCILLEPLCIWLLIILGGARMSENAATNPHPEADVSTQDEAMINDSSKQIPTREKIAYGFGDFGNGFMFDLGQAYLTKFWIDACGIGAGAVAGIFAFTKIFDAFMDPIAGSVIDNRKKIGKQGKFRPVMMISAIILGIMTVVTFTMPSGLSGTQKIIYAYAAYMIWGLVYSFTNDPYGSLASVMSRNSQDRSFMATSRQVGSVGAQFIAGVAFIPLMGMIANGNTGVKEEHGYFWAAAVFAVIGVLMFAVCFLGTKENVKVHRNTGESAKKEGFKDYIRVIFKNGPLGALILMTLFTISAMNTNNQMMVFYAQYNLGNIGLQPIVNAIMMGCSIVGVFMIPTLTKHFGQKRTAMWSFVIGAAANILNYFLPSNVITFVVLVTIGYTALAIPNGITWAMVSNAIDYGEWRSGVRKEAITYAAFNFSRKLAQSLAALVSAGVLALTGYVANAKQTPEALNGIKAAMTLYPGICLLVAAVVIGFLYKLDDKNFAKVADDLDHGRWEHGKIGGNLK</sequence>
<feature type="transmembrane region" description="Helical" evidence="2">
    <location>
        <begin position="223"/>
        <end position="244"/>
    </location>
</feature>
<dbReference type="EMBL" id="AP012167">
    <property type="protein sequence ID" value="BAN05782.1"/>
    <property type="molecule type" value="Genomic_DNA"/>
</dbReference>
<feature type="transmembrane region" description="Helical" evidence="2">
    <location>
        <begin position="451"/>
        <end position="471"/>
    </location>
</feature>
<proteinExistence type="predicted"/>
<dbReference type="KEGG" id="lbk:LVISKB_0147"/>
<keyword evidence="1" id="KW-0762">Sugar transport</keyword>
<dbReference type="InterPro" id="IPR039672">
    <property type="entry name" value="MFS_2"/>
</dbReference>
<feature type="transmembrane region" description="Helical" evidence="2">
    <location>
        <begin position="303"/>
        <end position="324"/>
    </location>
</feature>
<evidence type="ECO:0000313" key="3">
    <source>
        <dbReference type="EMBL" id="BAN05782.1"/>
    </source>
</evidence>
<dbReference type="GO" id="GO:0015293">
    <property type="term" value="F:symporter activity"/>
    <property type="evidence" value="ECO:0007669"/>
    <property type="project" value="InterPro"/>
</dbReference>
<protein>
    <submittedName>
        <fullName evidence="3">Uncharacterized symporter yjmB</fullName>
    </submittedName>
</protein>
<dbReference type="PATRIC" id="fig|1001583.3.peg.142"/>
<organism evidence="3 4">
    <name type="scientific">Levilactobacillus brevis KB290</name>
    <dbReference type="NCBI Taxonomy" id="1001583"/>
    <lineage>
        <taxon>Bacteria</taxon>
        <taxon>Bacillati</taxon>
        <taxon>Bacillota</taxon>
        <taxon>Bacilli</taxon>
        <taxon>Lactobacillales</taxon>
        <taxon>Lactobacillaceae</taxon>
        <taxon>Levilactobacillus</taxon>
    </lineage>
</organism>
<dbReference type="AlphaFoldDB" id="M5ABW2"/>
<keyword evidence="1" id="KW-0813">Transport</keyword>
<feature type="transmembrane region" description="Helical" evidence="2">
    <location>
        <begin position="148"/>
        <end position="168"/>
    </location>
</feature>
<dbReference type="SUPFAM" id="SSF103473">
    <property type="entry name" value="MFS general substrate transporter"/>
    <property type="match status" value="1"/>
</dbReference>
<keyword evidence="2" id="KW-0472">Membrane</keyword>
<dbReference type="InterPro" id="IPR036259">
    <property type="entry name" value="MFS_trans_sf"/>
</dbReference>
<dbReference type="PANTHER" id="PTHR11328:SF24">
    <property type="entry name" value="MAJOR FACILITATOR SUPERFAMILY (MFS) PROFILE DOMAIN-CONTAINING PROTEIN"/>
    <property type="match status" value="1"/>
</dbReference>
<feature type="transmembrane region" description="Helical" evidence="2">
    <location>
        <begin position="16"/>
        <end position="39"/>
    </location>
</feature>
<feature type="transmembrane region" description="Helical" evidence="2">
    <location>
        <begin position="483"/>
        <end position="506"/>
    </location>
</feature>
<dbReference type="GO" id="GO:0008643">
    <property type="term" value="P:carbohydrate transport"/>
    <property type="evidence" value="ECO:0007669"/>
    <property type="project" value="InterPro"/>
</dbReference>
<dbReference type="CDD" id="cd17332">
    <property type="entry name" value="MFS_MelB_like"/>
    <property type="match status" value="1"/>
</dbReference>
<dbReference type="HOGENOM" id="CLU_027408_0_1_9"/>
<name>M5ABW2_LEVBR</name>